<dbReference type="InterPro" id="IPR050283">
    <property type="entry name" value="E-box_TF_Regulators"/>
</dbReference>
<organism evidence="3 4">
    <name type="scientific">Cyprinus carpio carpio</name>
    <dbReference type="NCBI Taxonomy" id="630221"/>
    <lineage>
        <taxon>Eukaryota</taxon>
        <taxon>Metazoa</taxon>
        <taxon>Chordata</taxon>
        <taxon>Craniata</taxon>
        <taxon>Vertebrata</taxon>
        <taxon>Euteleostomi</taxon>
        <taxon>Actinopterygii</taxon>
        <taxon>Neopterygii</taxon>
        <taxon>Teleostei</taxon>
        <taxon>Ostariophysi</taxon>
        <taxon>Cypriniformes</taxon>
        <taxon>Cyprinidae</taxon>
        <taxon>Cyprininae</taxon>
        <taxon>Cyprinus</taxon>
    </lineage>
</organism>
<dbReference type="GO" id="GO:0000977">
    <property type="term" value="F:RNA polymerase II transcription regulatory region sequence-specific DNA binding"/>
    <property type="evidence" value="ECO:0007669"/>
    <property type="project" value="TreeGrafter"/>
</dbReference>
<protein>
    <submittedName>
        <fullName evidence="3">Basic helix-loop-helix family, member a9</fullName>
    </submittedName>
</protein>
<accession>A0A8C1DSL3</accession>
<dbReference type="GO" id="GO:0033339">
    <property type="term" value="P:pectoral fin development"/>
    <property type="evidence" value="ECO:0007669"/>
    <property type="project" value="Ensembl"/>
</dbReference>
<evidence type="ECO:0000259" key="2">
    <source>
        <dbReference type="PROSITE" id="PS50888"/>
    </source>
</evidence>
<reference evidence="3" key="1">
    <citation type="submission" date="2025-08" db="UniProtKB">
        <authorList>
            <consortium name="Ensembl"/>
        </authorList>
    </citation>
    <scope>IDENTIFICATION</scope>
</reference>
<dbReference type="PANTHER" id="PTHR23349">
    <property type="entry name" value="BASIC HELIX-LOOP-HELIX TRANSCRIPTION FACTOR, TWIST"/>
    <property type="match status" value="1"/>
</dbReference>
<dbReference type="PANTHER" id="PTHR23349:SF10">
    <property type="entry name" value="CLASS A BASIC HELIX-LOOP-HELIX PROTEIN 9"/>
    <property type="match status" value="1"/>
</dbReference>
<dbReference type="GO" id="GO:0000981">
    <property type="term" value="F:DNA-binding transcription factor activity, RNA polymerase II-specific"/>
    <property type="evidence" value="ECO:0007669"/>
    <property type="project" value="TreeGrafter"/>
</dbReference>
<dbReference type="InterPro" id="IPR011598">
    <property type="entry name" value="bHLH_dom"/>
</dbReference>
<dbReference type="SMART" id="SM00353">
    <property type="entry name" value="HLH"/>
    <property type="match status" value="1"/>
</dbReference>
<dbReference type="CDD" id="cd18912">
    <property type="entry name" value="bHLH_TS_bHLHa9"/>
    <property type="match status" value="1"/>
</dbReference>
<sequence length="280" mass="30739">MTLETVCGFSMASRGSFNSSEFSEEELDGSLQGSEELDSSDGSSSTGCYPKSALSEPEERQSKKRSRPVRSKARRVAANVRERKRITDYNQAFNALRVALHHDLSGKRLSKIATLQRAISRISALSVFLTNNPPASVGKSCSHIECHGQPGGLWQESSPSPPVHLESQSFPSWHQPLSHHIQTPLHRLSSEQHVFTGPACPPSPHYPCFSPDAQVYPSSDMASSSRYGRISDAGAYQPGVWGSCGPNHMDNYGEPLQMLPLSWHMGYLQDAGPQHCYNTL</sequence>
<dbReference type="OMA" id="CSHRECQ"/>
<dbReference type="SUPFAM" id="SSF47459">
    <property type="entry name" value="HLH, helix-loop-helix DNA-binding domain"/>
    <property type="match status" value="1"/>
</dbReference>
<evidence type="ECO:0000313" key="4">
    <source>
        <dbReference type="Proteomes" id="UP001108240"/>
    </source>
</evidence>
<dbReference type="AlphaFoldDB" id="A0A8C1DSL3"/>
<dbReference type="Pfam" id="PF00010">
    <property type="entry name" value="HLH"/>
    <property type="match status" value="1"/>
</dbReference>
<dbReference type="InterPro" id="IPR036638">
    <property type="entry name" value="HLH_DNA-bd_sf"/>
</dbReference>
<dbReference type="PROSITE" id="PS50888">
    <property type="entry name" value="BHLH"/>
    <property type="match status" value="1"/>
</dbReference>
<proteinExistence type="predicted"/>
<dbReference type="Proteomes" id="UP001108240">
    <property type="component" value="Unplaced"/>
</dbReference>
<dbReference type="GeneTree" id="ENSGT00390000002453"/>
<dbReference type="GO" id="GO:0046983">
    <property type="term" value="F:protein dimerization activity"/>
    <property type="evidence" value="ECO:0007669"/>
    <property type="project" value="InterPro"/>
</dbReference>
<evidence type="ECO:0000256" key="1">
    <source>
        <dbReference type="SAM" id="MobiDB-lite"/>
    </source>
</evidence>
<feature type="region of interest" description="Disordered" evidence="1">
    <location>
        <begin position="13"/>
        <end position="78"/>
    </location>
</feature>
<dbReference type="Gene3D" id="4.10.280.10">
    <property type="entry name" value="Helix-loop-helix DNA-binding domain"/>
    <property type="match status" value="1"/>
</dbReference>
<reference evidence="3" key="2">
    <citation type="submission" date="2025-09" db="UniProtKB">
        <authorList>
            <consortium name="Ensembl"/>
        </authorList>
    </citation>
    <scope>IDENTIFICATION</scope>
</reference>
<keyword evidence="4" id="KW-1185">Reference proteome</keyword>
<name>A0A8C1DSL3_CYPCA</name>
<evidence type="ECO:0000313" key="3">
    <source>
        <dbReference type="Ensembl" id="ENSCCRP00000067088.2"/>
    </source>
</evidence>
<feature type="domain" description="BHLH" evidence="2">
    <location>
        <begin position="73"/>
        <end position="125"/>
    </location>
</feature>
<dbReference type="Ensembl" id="ENSCCRT00000072699.2">
    <property type="protein sequence ID" value="ENSCCRP00000067088.2"/>
    <property type="gene ID" value="ENSCCRG00000036167.2"/>
</dbReference>
<feature type="compositionally biased region" description="Basic residues" evidence="1">
    <location>
        <begin position="62"/>
        <end position="75"/>
    </location>
</feature>